<sequence>MRIQTIYIVHGCMGGDGCGSGSTSRPWHDALARVGFWAVGCGLKAGLKAFSEDGEAAPEVISHPNPRLANSTLLPGGAAWRNVAGSVSFCPWPERDAYLPLACARNKPHEWKRRETSLSSLSIMQSPNPTPSVQSPGFNGQPFHLSLPPNVRRNNSITNNNSSGQAGAVQPASANSPAPPTHGTNDATDAIREGKQRAKDVMAASGIDIPSAPAANSNEGQANGVEMSRKRSRSGSRLPTRTPSAQATSNTDFPPHDQYLLHRYMDRDSQHAVIINDQADRHRALMRAKEEELQWYRTEGRAVRQANPGAVFGYGYNGYGNGRTDGRTIITYPQQRKKPGNKRVRDLRIPRQDMQQQAEYLEELIPVRLDVEMDKLRLRDTFTWNMNDRTVPMQLFVETLVEDLKIPTENQQLVAREVHREIFEQVQNYFPHVWPVGVPAEPDLPYGRYKNDDMRITIKLNITIGSITLVDQFEWDINNPMNSPEEFARQMALDLSLSGEFTTAIAHSIREQSQLYTRSLFLTNYEFDGRPVEDPDIRDNLLPTPVPAVFRPNQSQKDWTPYLYELSEAELEKTELSMLREQRAQKRQLNRRGGPALPDLKERPRTVRSLVVSSVIPGAAETLEASGIFKLKRSASGKGRRSRFDEGSDSDDLEGESSGPDSPAPSTINVGTTARTRGMRGAATAAQAAMRMNYGRSVTPDIAQLQEPRSSARRSGAHEMREESVAEPTSLIVKLRISPQKFRAWMAKRKLGRTPAAPLSGFPTSQTMPSKAPTPQPASMPPPSTPALKHESLPPSSVGRTVTPQPAVKQEEKSSSSKQYQYNDQGRVDVPTAPAPDDAPPPPPSWLQTAMSTLRTRYPDSSLTPLMRFTAVSTATNEPVRTEPYQAGAAPPEGVQWAYLPRIKCNDCPGKLYTAMPEKTVENFETHLKNRKHVERVERRKRGEA</sequence>
<reference evidence="1" key="1">
    <citation type="submission" date="2024-02" db="EMBL/GenBank/DDBJ databases">
        <title>Metagenome Assembled Genome of Zalaria obscura JY119.</title>
        <authorList>
            <person name="Vighnesh L."/>
            <person name="Jagadeeshwari U."/>
            <person name="Venkata Ramana C."/>
            <person name="Sasikala C."/>
        </authorList>
    </citation>
    <scope>NUCLEOTIDE SEQUENCE</scope>
    <source>
        <strain evidence="1">JY119</strain>
    </source>
</reference>
<comment type="caution">
    <text evidence="1">The sequence shown here is derived from an EMBL/GenBank/DDBJ whole genome shotgun (WGS) entry which is preliminary data.</text>
</comment>
<name>A0ACC3SBH6_9PEZI</name>
<evidence type="ECO:0000313" key="1">
    <source>
        <dbReference type="EMBL" id="KAK8206739.1"/>
    </source>
</evidence>
<keyword evidence="2" id="KW-1185">Reference proteome</keyword>
<proteinExistence type="predicted"/>
<dbReference type="Proteomes" id="UP001320706">
    <property type="component" value="Unassembled WGS sequence"/>
</dbReference>
<organism evidence="1 2">
    <name type="scientific">Zalaria obscura</name>
    <dbReference type="NCBI Taxonomy" id="2024903"/>
    <lineage>
        <taxon>Eukaryota</taxon>
        <taxon>Fungi</taxon>
        <taxon>Dikarya</taxon>
        <taxon>Ascomycota</taxon>
        <taxon>Pezizomycotina</taxon>
        <taxon>Dothideomycetes</taxon>
        <taxon>Dothideomycetidae</taxon>
        <taxon>Dothideales</taxon>
        <taxon>Zalariaceae</taxon>
        <taxon>Zalaria</taxon>
    </lineage>
</organism>
<protein>
    <submittedName>
        <fullName evidence="1">SWI/SNF chromatin-remodeling complex subunit</fullName>
    </submittedName>
</protein>
<evidence type="ECO:0000313" key="2">
    <source>
        <dbReference type="Proteomes" id="UP001320706"/>
    </source>
</evidence>
<dbReference type="EMBL" id="JAMKPW020000022">
    <property type="protein sequence ID" value="KAK8206739.1"/>
    <property type="molecule type" value="Genomic_DNA"/>
</dbReference>
<gene>
    <name evidence="1" type="primary">SNF5</name>
    <name evidence="1" type="ORF">M8818_004573</name>
</gene>
<accession>A0ACC3SBH6</accession>